<organism evidence="4 5">
    <name type="scientific">Jiangella rhizosphaerae</name>
    <dbReference type="NCBI Taxonomy" id="2293569"/>
    <lineage>
        <taxon>Bacteria</taxon>
        <taxon>Bacillati</taxon>
        <taxon>Actinomycetota</taxon>
        <taxon>Actinomycetes</taxon>
        <taxon>Jiangellales</taxon>
        <taxon>Jiangellaceae</taxon>
        <taxon>Jiangella</taxon>
    </lineage>
</organism>
<keyword evidence="5" id="KW-1185">Reference proteome</keyword>
<name>A0A418KKC7_9ACTN</name>
<sequence length="97" mass="10148">MLRSLRRLLPRLVLLAVLTLGAAAPAAALPAPATARPVTTSVSSPAGGAPAVSPDDADDHDDDFGWGPSRVVWGGFGWLGVVLVTALLLRRRASRRR</sequence>
<evidence type="ECO:0000256" key="3">
    <source>
        <dbReference type="SAM" id="SignalP"/>
    </source>
</evidence>
<dbReference type="AlphaFoldDB" id="A0A418KKC7"/>
<proteinExistence type="predicted"/>
<feature type="chain" id="PRO_5038392547" description="MYXO-CTERM domain-containing protein" evidence="3">
    <location>
        <begin position="23"/>
        <end position="97"/>
    </location>
</feature>
<dbReference type="EMBL" id="QUAL01000235">
    <property type="protein sequence ID" value="RIQ16678.1"/>
    <property type="molecule type" value="Genomic_DNA"/>
</dbReference>
<evidence type="ECO:0000256" key="1">
    <source>
        <dbReference type="SAM" id="MobiDB-lite"/>
    </source>
</evidence>
<feature type="signal peptide" evidence="3">
    <location>
        <begin position="1"/>
        <end position="22"/>
    </location>
</feature>
<reference evidence="4 5" key="1">
    <citation type="submission" date="2018-09" db="EMBL/GenBank/DDBJ databases">
        <title>Isolation, diversity and antifungal activity of actinobacteria from wheat.</title>
        <authorList>
            <person name="Han C."/>
        </authorList>
    </citation>
    <scope>NUCLEOTIDE SEQUENCE [LARGE SCALE GENOMIC DNA]</scope>
    <source>
        <strain evidence="4 5">NEAU-YY265</strain>
    </source>
</reference>
<keyword evidence="2" id="KW-0472">Membrane</keyword>
<evidence type="ECO:0000313" key="4">
    <source>
        <dbReference type="EMBL" id="RIQ16678.1"/>
    </source>
</evidence>
<keyword evidence="2" id="KW-1133">Transmembrane helix</keyword>
<gene>
    <name evidence="4" type="ORF">DY240_22690</name>
</gene>
<keyword evidence="2" id="KW-0812">Transmembrane</keyword>
<evidence type="ECO:0000256" key="2">
    <source>
        <dbReference type="SAM" id="Phobius"/>
    </source>
</evidence>
<feature type="transmembrane region" description="Helical" evidence="2">
    <location>
        <begin position="71"/>
        <end position="89"/>
    </location>
</feature>
<comment type="caution">
    <text evidence="4">The sequence shown here is derived from an EMBL/GenBank/DDBJ whole genome shotgun (WGS) entry which is preliminary data.</text>
</comment>
<keyword evidence="3" id="KW-0732">Signal</keyword>
<accession>A0A418KKC7</accession>
<evidence type="ECO:0008006" key="6">
    <source>
        <dbReference type="Google" id="ProtNLM"/>
    </source>
</evidence>
<dbReference type="Proteomes" id="UP000284057">
    <property type="component" value="Unassembled WGS sequence"/>
</dbReference>
<feature type="compositionally biased region" description="Low complexity" evidence="1">
    <location>
        <begin position="30"/>
        <end position="54"/>
    </location>
</feature>
<protein>
    <recommendedName>
        <fullName evidence="6">MYXO-CTERM domain-containing protein</fullName>
    </recommendedName>
</protein>
<feature type="region of interest" description="Disordered" evidence="1">
    <location>
        <begin position="30"/>
        <end position="63"/>
    </location>
</feature>
<evidence type="ECO:0000313" key="5">
    <source>
        <dbReference type="Proteomes" id="UP000284057"/>
    </source>
</evidence>